<gene>
    <name evidence="2" type="ORF">CF386_05095</name>
</gene>
<evidence type="ECO:0000256" key="1">
    <source>
        <dbReference type="SAM" id="Phobius"/>
    </source>
</evidence>
<keyword evidence="1" id="KW-0812">Transmembrane</keyword>
<evidence type="ECO:0000313" key="3">
    <source>
        <dbReference type="Proteomes" id="UP000242175"/>
    </source>
</evidence>
<feature type="transmembrane region" description="Helical" evidence="1">
    <location>
        <begin position="12"/>
        <end position="33"/>
    </location>
</feature>
<dbReference type="AlphaFoldDB" id="A0A220VDE6"/>
<dbReference type="Proteomes" id="UP000242175">
    <property type="component" value="Chromosome large"/>
</dbReference>
<dbReference type="KEGG" id="pmai:CF386_05095"/>
<accession>A0A220VDE6</accession>
<organism evidence="2 3">
    <name type="scientific">Paraphotobacterium marinum</name>
    <dbReference type="NCBI Taxonomy" id="1755811"/>
    <lineage>
        <taxon>Bacteria</taxon>
        <taxon>Pseudomonadati</taxon>
        <taxon>Pseudomonadota</taxon>
        <taxon>Gammaproteobacteria</taxon>
        <taxon>Vibrionales</taxon>
        <taxon>Vibrionaceae</taxon>
        <taxon>Paraphotobacterium</taxon>
    </lineage>
</organism>
<evidence type="ECO:0000313" key="2">
    <source>
        <dbReference type="EMBL" id="ASK78424.1"/>
    </source>
</evidence>
<protein>
    <submittedName>
        <fullName evidence="2">Uncharacterized protein</fullName>
    </submittedName>
</protein>
<sequence>MKTKKDNLINLMSLLSLMLCISLFIVMFAFILLKGINFYWPHDIYQFSFETKNKITKNALGIIYQVNKDESLDRKQMIIKSNDRKLHTTFFDINSNHVSSKIKLESFAQIELNDGSLIFVKPLRLKYQNKVLDLSKFNKAKLEVKNLLKELSFRRLDLEKIKKTSKN</sequence>
<keyword evidence="1" id="KW-0472">Membrane</keyword>
<dbReference type="EMBL" id="CP022355">
    <property type="protein sequence ID" value="ASK78424.1"/>
    <property type="molecule type" value="Genomic_DNA"/>
</dbReference>
<dbReference type="OrthoDB" id="9807065at2"/>
<keyword evidence="1" id="KW-1133">Transmembrane helix</keyword>
<name>A0A220VDE6_9GAMM</name>
<dbReference type="RefSeq" id="WP_089073332.1">
    <property type="nucleotide sequence ID" value="NZ_CP022355.1"/>
</dbReference>
<keyword evidence="3" id="KW-1185">Reference proteome</keyword>
<proteinExistence type="predicted"/>
<reference evidence="2 3" key="1">
    <citation type="journal article" date="2016" name="Int. J. Syst. Evol. Microbiol.">
        <title>Paraphotobacterium marinum gen. nov., sp. nov., a member of the family Vibrionaceae, isolated from surface seawater.</title>
        <authorList>
            <person name="Huang Z."/>
            <person name="Dong C."/>
            <person name="Shao Z."/>
        </authorList>
    </citation>
    <scope>NUCLEOTIDE SEQUENCE [LARGE SCALE GENOMIC DNA]</scope>
    <source>
        <strain evidence="2 3">NSCS20N07D</strain>
    </source>
</reference>